<dbReference type="CDD" id="cd05536">
    <property type="entry name" value="POLBc_B3"/>
    <property type="match status" value="1"/>
</dbReference>
<dbReference type="InterPro" id="IPR006133">
    <property type="entry name" value="DNA-dir_DNA_pol_B_exonuc"/>
</dbReference>
<feature type="domain" description="DNA-directed DNA polymerase family B exonuclease" evidence="9">
    <location>
        <begin position="120"/>
        <end position="312"/>
    </location>
</feature>
<dbReference type="GO" id="GO:0006261">
    <property type="term" value="P:DNA-templated DNA replication"/>
    <property type="evidence" value="ECO:0007669"/>
    <property type="project" value="TreeGrafter"/>
</dbReference>
<dbReference type="PROSITE" id="PS00116">
    <property type="entry name" value="DNA_POLYMERASE_B"/>
    <property type="match status" value="1"/>
</dbReference>
<evidence type="ECO:0000256" key="1">
    <source>
        <dbReference type="ARBA" id="ARBA00005755"/>
    </source>
</evidence>
<dbReference type="SUPFAM" id="SSF56672">
    <property type="entry name" value="DNA/RNA polymerases"/>
    <property type="match status" value="1"/>
</dbReference>
<comment type="similarity">
    <text evidence="1 7">Belongs to the DNA polymerase type-B family.</text>
</comment>
<dbReference type="Pfam" id="PF03104">
    <property type="entry name" value="DNA_pol_B_exo1"/>
    <property type="match status" value="1"/>
</dbReference>
<dbReference type="Gene3D" id="1.10.287.690">
    <property type="entry name" value="Helix hairpin bin"/>
    <property type="match status" value="1"/>
</dbReference>
<dbReference type="EMBL" id="DSDY01000050">
    <property type="protein sequence ID" value="HDS10278.1"/>
    <property type="molecule type" value="Genomic_DNA"/>
</dbReference>
<keyword evidence="4 7" id="KW-0239">DNA-directed DNA polymerase</keyword>
<dbReference type="InterPro" id="IPR006172">
    <property type="entry name" value="DNA-dir_DNA_pol_B"/>
</dbReference>
<accession>A0A7C1E8Q0</accession>
<evidence type="ECO:0000256" key="4">
    <source>
        <dbReference type="ARBA" id="ARBA00022932"/>
    </source>
</evidence>
<keyword evidence="5 7" id="KW-0238">DNA-binding</keyword>
<evidence type="ECO:0000256" key="2">
    <source>
        <dbReference type="ARBA" id="ARBA00022679"/>
    </source>
</evidence>
<keyword evidence="7" id="KW-0235">DNA replication</keyword>
<dbReference type="SMART" id="SM00486">
    <property type="entry name" value="POLBc"/>
    <property type="match status" value="1"/>
</dbReference>
<organism evidence="10">
    <name type="scientific">Fervidicoccus fontis</name>
    <dbReference type="NCBI Taxonomy" id="683846"/>
    <lineage>
        <taxon>Archaea</taxon>
        <taxon>Thermoproteota</taxon>
        <taxon>Thermoprotei</taxon>
        <taxon>Fervidicoccales</taxon>
        <taxon>Fervidicoccaceae</taxon>
        <taxon>Fervidicoccus</taxon>
    </lineage>
</organism>
<dbReference type="Pfam" id="PF00136">
    <property type="entry name" value="DNA_pol_B"/>
    <property type="match status" value="1"/>
</dbReference>
<evidence type="ECO:0000256" key="6">
    <source>
        <dbReference type="ARBA" id="ARBA00049244"/>
    </source>
</evidence>
<evidence type="ECO:0000313" key="10">
    <source>
        <dbReference type="EMBL" id="HDS10278.1"/>
    </source>
</evidence>
<dbReference type="GO" id="GO:0003887">
    <property type="term" value="F:DNA-directed DNA polymerase activity"/>
    <property type="evidence" value="ECO:0007669"/>
    <property type="project" value="UniProtKB-KW"/>
</dbReference>
<evidence type="ECO:0000256" key="5">
    <source>
        <dbReference type="ARBA" id="ARBA00023125"/>
    </source>
</evidence>
<dbReference type="Gene3D" id="3.30.342.10">
    <property type="entry name" value="DNA Polymerase, chain B, domain 1"/>
    <property type="match status" value="1"/>
</dbReference>
<dbReference type="InterPro" id="IPR050240">
    <property type="entry name" value="DNA_pol_type-B"/>
</dbReference>
<keyword evidence="3 7" id="KW-0548">Nucleotidyltransferase</keyword>
<dbReference type="InterPro" id="IPR036397">
    <property type="entry name" value="RNaseH_sf"/>
</dbReference>
<dbReference type="PANTHER" id="PTHR10322">
    <property type="entry name" value="DNA POLYMERASE CATALYTIC SUBUNIT"/>
    <property type="match status" value="1"/>
</dbReference>
<protein>
    <recommendedName>
        <fullName evidence="7">DNA polymerase</fullName>
        <ecNumber evidence="7">2.7.7.7</ecNumber>
    </recommendedName>
</protein>
<dbReference type="InterPro" id="IPR023211">
    <property type="entry name" value="DNA_pol_palm_dom_sf"/>
</dbReference>
<dbReference type="SUPFAM" id="SSF53098">
    <property type="entry name" value="Ribonuclease H-like"/>
    <property type="match status" value="1"/>
</dbReference>
<feature type="domain" description="DNA-directed DNA polymerase family B multifunctional" evidence="8">
    <location>
        <begin position="378"/>
        <end position="771"/>
    </location>
</feature>
<dbReference type="NCBIfam" id="TIGR00592">
    <property type="entry name" value="pol2"/>
    <property type="match status" value="1"/>
</dbReference>
<gene>
    <name evidence="10" type="ORF">ENO04_01450</name>
</gene>
<proteinExistence type="inferred from homology"/>
<evidence type="ECO:0000256" key="3">
    <source>
        <dbReference type="ARBA" id="ARBA00022695"/>
    </source>
</evidence>
<dbReference type="PANTHER" id="PTHR10322:SF23">
    <property type="entry name" value="DNA POLYMERASE DELTA CATALYTIC SUBUNIT"/>
    <property type="match status" value="1"/>
</dbReference>
<reference evidence="10" key="1">
    <citation type="journal article" date="2020" name="mSystems">
        <title>Genome- and Community-Level Interaction Insights into Carbon Utilization and Element Cycling Functions of Hydrothermarchaeota in Hydrothermal Sediment.</title>
        <authorList>
            <person name="Zhou Z."/>
            <person name="Liu Y."/>
            <person name="Xu W."/>
            <person name="Pan J."/>
            <person name="Luo Z.H."/>
            <person name="Li M."/>
        </authorList>
    </citation>
    <scope>NUCLEOTIDE SEQUENCE [LARGE SCALE GENOMIC DNA]</scope>
    <source>
        <strain evidence="10">SpSt-123</strain>
    </source>
</reference>
<dbReference type="InterPro" id="IPR042087">
    <property type="entry name" value="DNA_pol_B_thumb"/>
</dbReference>
<evidence type="ECO:0000256" key="7">
    <source>
        <dbReference type="RuleBase" id="RU000442"/>
    </source>
</evidence>
<dbReference type="InterPro" id="IPR012337">
    <property type="entry name" value="RNaseH-like_sf"/>
</dbReference>
<comment type="caution">
    <text evidence="10">The sequence shown here is derived from an EMBL/GenBank/DDBJ whole genome shotgun (WGS) entry which is preliminary data.</text>
</comment>
<dbReference type="Gene3D" id="1.10.132.60">
    <property type="entry name" value="DNA polymerase family B, C-terminal domain"/>
    <property type="match status" value="1"/>
</dbReference>
<dbReference type="GO" id="GO:0000166">
    <property type="term" value="F:nucleotide binding"/>
    <property type="evidence" value="ECO:0007669"/>
    <property type="project" value="InterPro"/>
</dbReference>
<sequence length="799" mass="91095">MPIENLKFLLLDNTYEVVGKEPWIILWCKNEKGEPIVIIDRSFRPYFYVLPEQGSEERIGELIKRIYGLSKPRSPIISVDIVEKKYFGKPVKALKVTTVIPEAVREYREEVKELPYVKEVLEADVRFSLRYLIDKDLKPFRWYTADVEEANLPGYRVSKTYFLVGNLKEVPGTVTLRDLSLMAIDIEVYNAYGTPNPSRDPVIIIGVIDKDEAVQFVSQDKNDKDLIIKFIEYVRSKDPDVIVGYNSNQFDWPYLVQRSSMHGIVLDIGRRVNSPPTTSVLGHISIPGRLSLDIYNFAEEVPEIKMKTLDEVADYFGVMKKSERTNLDWFMISKLWDEGGESRRKVLKYNLDDVKSTYGLAEKFLPYGIQLTSLTGIPLDQIMAASVGFRLEFYLMRQAYKHNELVPNRIEREAEPYKGAIVLTPKPGVHENVAVLDFTSMYPSIMIKYNVGPDTLIREPTESAKVNIAPDVGHRFRAEPPGFFKSVLESLLKARRAIREQMKSIPKDTPEYEVLDARQKAMKVLANAAYGYMGWAAARWYCRECAEAVTAWGRHTILKAIQKAKELGLEVIYGDTDSLFTSYDQDKISKLIEWIDKELGFEVKIDKIYRRVFFTEAKKRYAGLTIDGSIDMVGFEAVRGDWTDIAKEVQVNVAKIVLMEGSVGKAIEYVKDLIKLLREGKVELEKLVIWKTITKNLNEYEVEAPHVKVAKRYMKAGIKIGPGDKVGYVIVKGTGGIGDRAVPYFEVSIDKIDVDYYVDHQIIPATLRILSYFGVSEQTLKGVSAGGQKTLADFFKPKR</sequence>
<evidence type="ECO:0000259" key="9">
    <source>
        <dbReference type="Pfam" id="PF03104"/>
    </source>
</evidence>
<dbReference type="InterPro" id="IPR043502">
    <property type="entry name" value="DNA/RNA_pol_sf"/>
</dbReference>
<evidence type="ECO:0000259" key="8">
    <source>
        <dbReference type="Pfam" id="PF00136"/>
    </source>
</evidence>
<dbReference type="CDD" id="cd05781">
    <property type="entry name" value="DNA_polB_B3_exo"/>
    <property type="match status" value="1"/>
</dbReference>
<dbReference type="InterPro" id="IPR006134">
    <property type="entry name" value="DNA-dir_DNA_pol_B_multi_dom"/>
</dbReference>
<dbReference type="PRINTS" id="PR00106">
    <property type="entry name" value="DNAPOLB"/>
</dbReference>
<keyword evidence="2 7" id="KW-0808">Transferase</keyword>
<dbReference type="EC" id="2.7.7.7" evidence="7"/>
<dbReference type="Gene3D" id="3.90.1600.10">
    <property type="entry name" value="Palm domain of DNA polymerase"/>
    <property type="match status" value="1"/>
</dbReference>
<name>A0A7C1E8Q0_9CREN</name>
<dbReference type="AlphaFoldDB" id="A0A7C1E8Q0"/>
<dbReference type="InterPro" id="IPR017964">
    <property type="entry name" value="DNA-dir_DNA_pol_B_CS"/>
</dbReference>
<comment type="catalytic activity">
    <reaction evidence="6 7">
        <text>DNA(n) + a 2'-deoxyribonucleoside 5'-triphosphate = DNA(n+1) + diphosphate</text>
        <dbReference type="Rhea" id="RHEA:22508"/>
        <dbReference type="Rhea" id="RHEA-COMP:17339"/>
        <dbReference type="Rhea" id="RHEA-COMP:17340"/>
        <dbReference type="ChEBI" id="CHEBI:33019"/>
        <dbReference type="ChEBI" id="CHEBI:61560"/>
        <dbReference type="ChEBI" id="CHEBI:173112"/>
        <dbReference type="EC" id="2.7.7.7"/>
    </reaction>
</comment>
<dbReference type="GO" id="GO:0003677">
    <property type="term" value="F:DNA binding"/>
    <property type="evidence" value="ECO:0007669"/>
    <property type="project" value="UniProtKB-KW"/>
</dbReference>
<dbReference type="Gene3D" id="3.30.420.10">
    <property type="entry name" value="Ribonuclease H-like superfamily/Ribonuclease H"/>
    <property type="match status" value="1"/>
</dbReference>